<feature type="compositionally biased region" description="Polar residues" evidence="1">
    <location>
        <begin position="150"/>
        <end position="159"/>
    </location>
</feature>
<feature type="region of interest" description="Disordered" evidence="1">
    <location>
        <begin position="150"/>
        <end position="180"/>
    </location>
</feature>
<organism evidence="2 3">
    <name type="scientific">Rhizobium puerariae</name>
    <dbReference type="NCBI Taxonomy" id="1585791"/>
    <lineage>
        <taxon>Bacteria</taxon>
        <taxon>Pseudomonadati</taxon>
        <taxon>Pseudomonadota</taxon>
        <taxon>Alphaproteobacteria</taxon>
        <taxon>Hyphomicrobiales</taxon>
        <taxon>Rhizobiaceae</taxon>
        <taxon>Rhizobium/Agrobacterium group</taxon>
        <taxon>Rhizobium</taxon>
    </lineage>
</organism>
<evidence type="ECO:0000313" key="2">
    <source>
        <dbReference type="EMBL" id="MFB9950196.1"/>
    </source>
</evidence>
<name>A0ABV6AHV8_9HYPH</name>
<comment type="caution">
    <text evidence="2">The sequence shown here is derived from an EMBL/GenBank/DDBJ whole genome shotgun (WGS) entry which is preliminary data.</text>
</comment>
<feature type="compositionally biased region" description="Basic and acidic residues" evidence="1">
    <location>
        <begin position="164"/>
        <end position="180"/>
    </location>
</feature>
<gene>
    <name evidence="2" type="ORF">ACFFP0_15140</name>
</gene>
<evidence type="ECO:0008006" key="4">
    <source>
        <dbReference type="Google" id="ProtNLM"/>
    </source>
</evidence>
<keyword evidence="3" id="KW-1185">Reference proteome</keyword>
<reference evidence="2 3" key="1">
    <citation type="submission" date="2024-09" db="EMBL/GenBank/DDBJ databases">
        <authorList>
            <person name="Sun Q."/>
            <person name="Mori K."/>
        </authorList>
    </citation>
    <scope>NUCLEOTIDE SEQUENCE [LARGE SCALE GENOMIC DNA]</scope>
    <source>
        <strain evidence="2 3">TBRC 4938</strain>
    </source>
</reference>
<evidence type="ECO:0000256" key="1">
    <source>
        <dbReference type="SAM" id="MobiDB-lite"/>
    </source>
</evidence>
<sequence>MVKLLLTGLWVCIVTLGAVYFSVQMSAAPAPVDEEAKKKELLELVRGESITIPVISDGAITGYFLSRVSFMMDKAKIKDVKLPMAELTTDELFTLLIGNRMVDLAKPGAFDLEKFRSSIRDGLNRKLGDGLVAEVLVEQLDYLSKEDIRNNASRGNKNPNPGKKIVEGVKVEEPAKSSGH</sequence>
<dbReference type="Proteomes" id="UP001589692">
    <property type="component" value="Unassembled WGS sequence"/>
</dbReference>
<proteinExistence type="predicted"/>
<accession>A0ABV6AHV8</accession>
<dbReference type="RefSeq" id="WP_377262166.1">
    <property type="nucleotide sequence ID" value="NZ_JBHMAA010000015.1"/>
</dbReference>
<dbReference type="EMBL" id="JBHMAA010000015">
    <property type="protein sequence ID" value="MFB9950196.1"/>
    <property type="molecule type" value="Genomic_DNA"/>
</dbReference>
<protein>
    <recommendedName>
        <fullName evidence="4">Flagellar basal body-associated FliL family protein</fullName>
    </recommendedName>
</protein>
<evidence type="ECO:0000313" key="3">
    <source>
        <dbReference type="Proteomes" id="UP001589692"/>
    </source>
</evidence>